<feature type="domain" description="RWP-RK" evidence="7">
    <location>
        <begin position="129"/>
        <end position="218"/>
    </location>
</feature>
<proteinExistence type="predicted"/>
<evidence type="ECO:0000256" key="3">
    <source>
        <dbReference type="ARBA" id="ARBA00023054"/>
    </source>
</evidence>
<dbReference type="PANTHER" id="PTHR46373">
    <property type="entry name" value="PROTEIN RKD4"/>
    <property type="match status" value="1"/>
</dbReference>
<organism evidence="8 9">
    <name type="scientific">Nepenthes gracilis</name>
    <name type="common">Slender pitcher plant</name>
    <dbReference type="NCBI Taxonomy" id="150966"/>
    <lineage>
        <taxon>Eukaryota</taxon>
        <taxon>Viridiplantae</taxon>
        <taxon>Streptophyta</taxon>
        <taxon>Embryophyta</taxon>
        <taxon>Tracheophyta</taxon>
        <taxon>Spermatophyta</taxon>
        <taxon>Magnoliopsida</taxon>
        <taxon>eudicotyledons</taxon>
        <taxon>Gunneridae</taxon>
        <taxon>Pentapetalae</taxon>
        <taxon>Caryophyllales</taxon>
        <taxon>Nepenthaceae</taxon>
        <taxon>Nepenthes</taxon>
    </lineage>
</organism>
<dbReference type="Proteomes" id="UP001279734">
    <property type="component" value="Unassembled WGS sequence"/>
</dbReference>
<evidence type="ECO:0000256" key="5">
    <source>
        <dbReference type="ARBA" id="ARBA00023163"/>
    </source>
</evidence>
<dbReference type="PANTHER" id="PTHR46373:SF20">
    <property type="entry name" value="PROTEIN RKD1"/>
    <property type="match status" value="1"/>
</dbReference>
<evidence type="ECO:0000256" key="4">
    <source>
        <dbReference type="ARBA" id="ARBA00023125"/>
    </source>
</evidence>
<dbReference type="Pfam" id="PF02042">
    <property type="entry name" value="RWP-RK"/>
    <property type="match status" value="1"/>
</dbReference>
<dbReference type="GO" id="GO:0003700">
    <property type="term" value="F:DNA-binding transcription factor activity"/>
    <property type="evidence" value="ECO:0007669"/>
    <property type="project" value="InterPro"/>
</dbReference>
<dbReference type="PROSITE" id="PS51519">
    <property type="entry name" value="RWP_RK"/>
    <property type="match status" value="1"/>
</dbReference>
<keyword evidence="5" id="KW-0804">Transcription</keyword>
<sequence>MLAGWSMPKDEQVHFTAPKGPCPFDFNAYPLLDWDYDLDSLEETAMDVLPLTECFPYDPLSSSSLDLESSFPNQSIISQDAMTTFYGDYGYGFEILNGLEEEIRKKPTWLVYDEKNDEEKVGDELVEKMKKKKMRRQWKEEKGSNISKALSREMISEFFYMPITQAAKELNVGLTLLKKRCRELGIRRWPHRKLASIQTLIKNVQELGWDEGEMNEAKAREAIEILEHEKKLMEEMPDLQLHDKTKRLRQACFKANYKKRKLIN</sequence>
<comment type="caution">
    <text evidence="8">The sequence shown here is derived from an EMBL/GenBank/DDBJ whole genome shotgun (WGS) entry which is preliminary data.</text>
</comment>
<dbReference type="AlphaFoldDB" id="A0AAD3T1K9"/>
<keyword evidence="3" id="KW-0175">Coiled coil</keyword>
<evidence type="ECO:0000259" key="7">
    <source>
        <dbReference type="PROSITE" id="PS51519"/>
    </source>
</evidence>
<keyword evidence="9" id="KW-1185">Reference proteome</keyword>
<dbReference type="InterPro" id="IPR044607">
    <property type="entry name" value="RKD-like"/>
</dbReference>
<dbReference type="InterPro" id="IPR003035">
    <property type="entry name" value="RWP-RK_dom"/>
</dbReference>
<keyword evidence="6" id="KW-0539">Nucleus</keyword>
<comment type="function">
    <text evidence="1">Putative transcription factor.</text>
</comment>
<dbReference type="GO" id="GO:0003677">
    <property type="term" value="F:DNA binding"/>
    <property type="evidence" value="ECO:0007669"/>
    <property type="project" value="UniProtKB-KW"/>
</dbReference>
<evidence type="ECO:0000313" key="8">
    <source>
        <dbReference type="EMBL" id="GMH21948.1"/>
    </source>
</evidence>
<reference evidence="8" key="1">
    <citation type="submission" date="2023-05" db="EMBL/GenBank/DDBJ databases">
        <title>Nepenthes gracilis genome sequencing.</title>
        <authorList>
            <person name="Fukushima K."/>
        </authorList>
    </citation>
    <scope>NUCLEOTIDE SEQUENCE</scope>
    <source>
        <strain evidence="8">SING2019-196</strain>
    </source>
</reference>
<gene>
    <name evidence="8" type="ORF">Nepgr_023791</name>
</gene>
<evidence type="ECO:0000256" key="2">
    <source>
        <dbReference type="ARBA" id="ARBA00023015"/>
    </source>
</evidence>
<protein>
    <recommendedName>
        <fullName evidence="7">RWP-RK domain-containing protein</fullName>
    </recommendedName>
</protein>
<keyword evidence="4" id="KW-0238">DNA-binding</keyword>
<dbReference type="EMBL" id="BSYO01000024">
    <property type="protein sequence ID" value="GMH21948.1"/>
    <property type="molecule type" value="Genomic_DNA"/>
</dbReference>
<keyword evidence="2" id="KW-0805">Transcription regulation</keyword>
<evidence type="ECO:0000256" key="6">
    <source>
        <dbReference type="ARBA" id="ARBA00023242"/>
    </source>
</evidence>
<evidence type="ECO:0000313" key="9">
    <source>
        <dbReference type="Proteomes" id="UP001279734"/>
    </source>
</evidence>
<evidence type="ECO:0000256" key="1">
    <source>
        <dbReference type="ARBA" id="ARBA00004049"/>
    </source>
</evidence>
<accession>A0AAD3T1K9</accession>
<name>A0AAD3T1K9_NEPGR</name>